<keyword evidence="2" id="KW-1185">Reference proteome</keyword>
<sequence length="83" mass="8860">MGAPYLPGGKGGPMAEIRGLGSINGRPVIAGHHPYDKKMEHTSIVRTNPSLPESGTWQSVAIETAAMGGRTGTHERLWTSQQH</sequence>
<reference evidence="1" key="1">
    <citation type="submission" date="2023-05" db="EMBL/GenBank/DDBJ databases">
        <authorList>
            <person name="Stuckert A."/>
        </authorList>
    </citation>
    <scope>NUCLEOTIDE SEQUENCE</scope>
</reference>
<gene>
    <name evidence="1" type="ORF">SPARVUS_LOCUS1268702</name>
</gene>
<organism evidence="1 2">
    <name type="scientific">Staurois parvus</name>
    <dbReference type="NCBI Taxonomy" id="386267"/>
    <lineage>
        <taxon>Eukaryota</taxon>
        <taxon>Metazoa</taxon>
        <taxon>Chordata</taxon>
        <taxon>Craniata</taxon>
        <taxon>Vertebrata</taxon>
        <taxon>Euteleostomi</taxon>
        <taxon>Amphibia</taxon>
        <taxon>Batrachia</taxon>
        <taxon>Anura</taxon>
        <taxon>Neobatrachia</taxon>
        <taxon>Ranoidea</taxon>
        <taxon>Ranidae</taxon>
        <taxon>Staurois</taxon>
    </lineage>
</organism>
<proteinExistence type="predicted"/>
<name>A0ABN9AQR0_9NEOB</name>
<evidence type="ECO:0000313" key="1">
    <source>
        <dbReference type="EMBL" id="CAI9537682.1"/>
    </source>
</evidence>
<dbReference type="EMBL" id="CATNWA010000649">
    <property type="protein sequence ID" value="CAI9537682.1"/>
    <property type="molecule type" value="Genomic_DNA"/>
</dbReference>
<feature type="non-terminal residue" evidence="1">
    <location>
        <position position="83"/>
    </location>
</feature>
<evidence type="ECO:0000313" key="2">
    <source>
        <dbReference type="Proteomes" id="UP001162483"/>
    </source>
</evidence>
<protein>
    <submittedName>
        <fullName evidence="1">Uncharacterized protein</fullName>
    </submittedName>
</protein>
<dbReference type="Proteomes" id="UP001162483">
    <property type="component" value="Unassembled WGS sequence"/>
</dbReference>
<accession>A0ABN9AQR0</accession>
<comment type="caution">
    <text evidence="1">The sequence shown here is derived from an EMBL/GenBank/DDBJ whole genome shotgun (WGS) entry which is preliminary data.</text>
</comment>